<keyword evidence="1 4" id="KW-0732">Signal</keyword>
<sequence>MSSTRRLAVSIIYIAIAFIPATVALKCYQCGDTIDNGSCNTDVKGLLDTAMGKTDLYKQDCTESRSEWKYCMIETAKERGHYTLYHRGCHDGSNFTFKGDRFQGIAPNNETTCEQVEARFVCYSLCETDYCNGPQLPDCNDTLLREQFYGEECGSRAIFSMPLAVIFNMFCLILTLVYFGAL</sequence>
<proteinExistence type="predicted"/>
<keyword evidence="3" id="KW-0472">Membrane</keyword>
<evidence type="ECO:0000256" key="2">
    <source>
        <dbReference type="ARBA" id="ARBA00023157"/>
    </source>
</evidence>
<evidence type="ECO:0000256" key="3">
    <source>
        <dbReference type="SAM" id="Phobius"/>
    </source>
</evidence>
<keyword evidence="3" id="KW-0812">Transmembrane</keyword>
<dbReference type="AlphaFoldDB" id="A0AAV2HWF9"/>
<dbReference type="PANTHER" id="PTHR10036">
    <property type="entry name" value="CD59 GLYCOPROTEIN"/>
    <property type="match status" value="1"/>
</dbReference>
<keyword evidence="3" id="KW-1133">Transmembrane helix</keyword>
<keyword evidence="6" id="KW-1185">Reference proteome</keyword>
<reference evidence="5 6" key="1">
    <citation type="submission" date="2024-04" db="EMBL/GenBank/DDBJ databases">
        <authorList>
            <consortium name="Genoscope - CEA"/>
            <person name="William W."/>
        </authorList>
    </citation>
    <scope>NUCLEOTIDE SEQUENCE [LARGE SCALE GENOMIC DNA]</scope>
</reference>
<keyword evidence="2" id="KW-1015">Disulfide bond</keyword>
<dbReference type="EMBL" id="CAXITT010000247">
    <property type="protein sequence ID" value="CAL1537041.1"/>
    <property type="molecule type" value="Genomic_DNA"/>
</dbReference>
<gene>
    <name evidence="5" type="ORF">GSLYS_00010954001</name>
</gene>
<comment type="caution">
    <text evidence="5">The sequence shown here is derived from an EMBL/GenBank/DDBJ whole genome shotgun (WGS) entry which is preliminary data.</text>
</comment>
<protein>
    <recommendedName>
        <fullName evidence="7">Protein sleepless</fullName>
    </recommendedName>
</protein>
<organism evidence="5 6">
    <name type="scientific">Lymnaea stagnalis</name>
    <name type="common">Great pond snail</name>
    <name type="synonym">Helix stagnalis</name>
    <dbReference type="NCBI Taxonomy" id="6523"/>
    <lineage>
        <taxon>Eukaryota</taxon>
        <taxon>Metazoa</taxon>
        <taxon>Spiralia</taxon>
        <taxon>Lophotrochozoa</taxon>
        <taxon>Mollusca</taxon>
        <taxon>Gastropoda</taxon>
        <taxon>Heterobranchia</taxon>
        <taxon>Euthyneura</taxon>
        <taxon>Panpulmonata</taxon>
        <taxon>Hygrophila</taxon>
        <taxon>Lymnaeoidea</taxon>
        <taxon>Lymnaeidae</taxon>
        <taxon>Lymnaea</taxon>
    </lineage>
</organism>
<name>A0AAV2HWF9_LYMST</name>
<feature type="chain" id="PRO_5043898219" description="Protein sleepless" evidence="4">
    <location>
        <begin position="25"/>
        <end position="182"/>
    </location>
</feature>
<evidence type="ECO:0000256" key="4">
    <source>
        <dbReference type="SAM" id="SignalP"/>
    </source>
</evidence>
<evidence type="ECO:0008006" key="7">
    <source>
        <dbReference type="Google" id="ProtNLM"/>
    </source>
</evidence>
<feature type="signal peptide" evidence="4">
    <location>
        <begin position="1"/>
        <end position="24"/>
    </location>
</feature>
<dbReference type="Proteomes" id="UP001497497">
    <property type="component" value="Unassembled WGS sequence"/>
</dbReference>
<dbReference type="CDD" id="cd00117">
    <property type="entry name" value="TFP"/>
    <property type="match status" value="1"/>
</dbReference>
<accession>A0AAV2HWF9</accession>
<evidence type="ECO:0000313" key="5">
    <source>
        <dbReference type="EMBL" id="CAL1537041.1"/>
    </source>
</evidence>
<evidence type="ECO:0000313" key="6">
    <source>
        <dbReference type="Proteomes" id="UP001497497"/>
    </source>
</evidence>
<feature type="transmembrane region" description="Helical" evidence="3">
    <location>
        <begin position="157"/>
        <end position="179"/>
    </location>
</feature>
<evidence type="ECO:0000256" key="1">
    <source>
        <dbReference type="ARBA" id="ARBA00022729"/>
    </source>
</evidence>